<comment type="caution">
    <text evidence="2">The sequence shown here is derived from an EMBL/GenBank/DDBJ whole genome shotgun (WGS) entry which is preliminary data.</text>
</comment>
<dbReference type="EMBL" id="JAAMPI010000011">
    <property type="protein sequence ID" value="KAF4637766.1"/>
    <property type="molecule type" value="Genomic_DNA"/>
</dbReference>
<protein>
    <submittedName>
        <fullName evidence="2">Uncharacterized protein</fullName>
    </submittedName>
</protein>
<sequence length="154" mass="17718">MPLKKAAAATMIPSTHHASSKRTIQTDSPRPDHGRAKRHKSKASSARKWTIHDQTSSTQRPRVHGNEEEIDEEDNKEGDEEEEEKVHPTPSLKTVSQADQHDPNHSQYQNQYDDEGEDIVTPSRRYRSRMKLDLDPISSPSERYLGRQFRGDYD</sequence>
<evidence type="ECO:0000313" key="2">
    <source>
        <dbReference type="EMBL" id="KAF4637766.1"/>
    </source>
</evidence>
<proteinExistence type="predicted"/>
<feature type="compositionally biased region" description="Acidic residues" evidence="1">
    <location>
        <begin position="68"/>
        <end position="83"/>
    </location>
</feature>
<dbReference type="AlphaFoldDB" id="A0A8H4W8Z8"/>
<gene>
    <name evidence="2" type="ORF">G7Y89_g316</name>
</gene>
<evidence type="ECO:0000256" key="1">
    <source>
        <dbReference type="SAM" id="MobiDB-lite"/>
    </source>
</evidence>
<name>A0A8H4W8Z8_9HELO</name>
<feature type="region of interest" description="Disordered" evidence="1">
    <location>
        <begin position="1"/>
        <end position="154"/>
    </location>
</feature>
<reference evidence="2 3" key="1">
    <citation type="submission" date="2020-03" db="EMBL/GenBank/DDBJ databases">
        <title>Draft Genome Sequence of Cudoniella acicularis.</title>
        <authorList>
            <person name="Buettner E."/>
            <person name="Kellner H."/>
        </authorList>
    </citation>
    <scope>NUCLEOTIDE SEQUENCE [LARGE SCALE GENOMIC DNA]</scope>
    <source>
        <strain evidence="2 3">DSM 108380</strain>
    </source>
</reference>
<feature type="compositionally biased region" description="Polar residues" evidence="1">
    <location>
        <begin position="12"/>
        <end position="28"/>
    </location>
</feature>
<keyword evidence="3" id="KW-1185">Reference proteome</keyword>
<dbReference type="Proteomes" id="UP000566819">
    <property type="component" value="Unassembled WGS sequence"/>
</dbReference>
<evidence type="ECO:0000313" key="3">
    <source>
        <dbReference type="Proteomes" id="UP000566819"/>
    </source>
</evidence>
<organism evidence="2 3">
    <name type="scientific">Cudoniella acicularis</name>
    <dbReference type="NCBI Taxonomy" id="354080"/>
    <lineage>
        <taxon>Eukaryota</taxon>
        <taxon>Fungi</taxon>
        <taxon>Dikarya</taxon>
        <taxon>Ascomycota</taxon>
        <taxon>Pezizomycotina</taxon>
        <taxon>Leotiomycetes</taxon>
        <taxon>Helotiales</taxon>
        <taxon>Tricladiaceae</taxon>
        <taxon>Cudoniella</taxon>
    </lineage>
</organism>
<accession>A0A8H4W8Z8</accession>